<dbReference type="Gene3D" id="3.30.1490.480">
    <property type="entry name" value="Endolytic murein transglycosylase"/>
    <property type="match status" value="1"/>
</dbReference>
<evidence type="ECO:0000256" key="7">
    <source>
        <dbReference type="HAMAP-Rule" id="MF_02065"/>
    </source>
</evidence>
<sequence>MLRVFLFLCALGLILLSGAFFYGYQTLHRPMPHAVEMTIDVPKGSSLSRVLLDLKQRGLIKHALPARLYARYEGKTAIYAGEYLLEPGITQLEFLRKLNLGQVTQYRVTLVEGWTFALALEAIRGAEKIVVSPETESVEAAVRAMQLPAPNPEGWLFPDTYVYKSGTQDSDIVRQAFQRMKKVLAEEWQGRAERLPYGSPEEALTMASIVERETGVPSERGEIAGVFVRRLKRGMRLQTDPTVIYGMGERYRGNITYRDLRESTPYNTYVIKGLPPTPIALPGREAIHAALNPKEGESLYFVARGDGSHKFSATLAEHNRAVREYQLKRREDYRSSPAPDKK</sequence>
<dbReference type="HAMAP" id="MF_02065">
    <property type="entry name" value="MltG"/>
    <property type="match status" value="1"/>
</dbReference>
<comment type="catalytic activity">
    <reaction evidence="7">
        <text>a peptidoglycan chain = a peptidoglycan chain with N-acetyl-1,6-anhydromuramyl-[peptide] at the reducing end + a peptidoglycan chain with N-acetylglucosamine at the non-reducing end.</text>
        <dbReference type="EC" id="4.2.2.29"/>
    </reaction>
</comment>
<keyword evidence="2 7" id="KW-0812">Transmembrane</keyword>
<evidence type="ECO:0000313" key="9">
    <source>
        <dbReference type="Proteomes" id="UP001224392"/>
    </source>
</evidence>
<evidence type="ECO:0000313" key="8">
    <source>
        <dbReference type="EMBL" id="GMG88286.1"/>
    </source>
</evidence>
<evidence type="ECO:0000256" key="4">
    <source>
        <dbReference type="ARBA" id="ARBA00023136"/>
    </source>
</evidence>
<keyword evidence="3 7" id="KW-1133">Transmembrane helix</keyword>
<dbReference type="EMBL" id="BSYJ01000005">
    <property type="protein sequence ID" value="GMG88286.1"/>
    <property type="molecule type" value="Genomic_DNA"/>
</dbReference>
<evidence type="ECO:0000256" key="3">
    <source>
        <dbReference type="ARBA" id="ARBA00022989"/>
    </source>
</evidence>
<organism evidence="8 9">
    <name type="scientific">Biformimicrobium ophioploci</name>
    <dbReference type="NCBI Taxonomy" id="3036711"/>
    <lineage>
        <taxon>Bacteria</taxon>
        <taxon>Pseudomonadati</taxon>
        <taxon>Pseudomonadota</taxon>
        <taxon>Gammaproteobacteria</taxon>
        <taxon>Cellvibrionales</taxon>
        <taxon>Microbulbiferaceae</taxon>
        <taxon>Biformimicrobium</taxon>
    </lineage>
</organism>
<keyword evidence="5 7" id="KW-0456">Lyase</keyword>
<comment type="function">
    <text evidence="7">Functions as a peptidoglycan terminase that cleaves nascent peptidoglycan strands endolytically to terminate their elongation.</text>
</comment>
<feature type="site" description="Important for catalytic activity" evidence="7">
    <location>
        <position position="213"/>
    </location>
</feature>
<evidence type="ECO:0000256" key="6">
    <source>
        <dbReference type="ARBA" id="ARBA00023316"/>
    </source>
</evidence>
<keyword evidence="1 7" id="KW-1003">Cell membrane</keyword>
<evidence type="ECO:0000256" key="5">
    <source>
        <dbReference type="ARBA" id="ARBA00023239"/>
    </source>
</evidence>
<evidence type="ECO:0000256" key="1">
    <source>
        <dbReference type="ARBA" id="ARBA00022475"/>
    </source>
</evidence>
<dbReference type="NCBIfam" id="TIGR00247">
    <property type="entry name" value="endolytic transglycosylase MltG"/>
    <property type="match status" value="1"/>
</dbReference>
<keyword evidence="7" id="KW-0997">Cell inner membrane</keyword>
<dbReference type="PANTHER" id="PTHR30518">
    <property type="entry name" value="ENDOLYTIC MUREIN TRANSGLYCOSYLASE"/>
    <property type="match status" value="1"/>
</dbReference>
<name>A0ABQ6M1Q4_9GAMM</name>
<proteinExistence type="inferred from homology"/>
<protein>
    <recommendedName>
        <fullName evidence="7">Endolytic murein transglycosylase</fullName>
        <ecNumber evidence="7">4.2.2.29</ecNumber>
    </recommendedName>
    <alternativeName>
        <fullName evidence="7">Peptidoglycan lytic transglycosylase</fullName>
    </alternativeName>
    <alternativeName>
        <fullName evidence="7">Peptidoglycan polymerization terminase</fullName>
    </alternativeName>
</protein>
<dbReference type="CDD" id="cd08010">
    <property type="entry name" value="MltG_like"/>
    <property type="match status" value="1"/>
</dbReference>
<dbReference type="Proteomes" id="UP001224392">
    <property type="component" value="Unassembled WGS sequence"/>
</dbReference>
<evidence type="ECO:0000256" key="2">
    <source>
        <dbReference type="ARBA" id="ARBA00022692"/>
    </source>
</evidence>
<keyword evidence="9" id="KW-1185">Reference proteome</keyword>
<accession>A0ABQ6M1Q4</accession>
<dbReference type="Pfam" id="PF02618">
    <property type="entry name" value="YceG"/>
    <property type="match status" value="1"/>
</dbReference>
<comment type="caution">
    <text evidence="8">The sequence shown here is derived from an EMBL/GenBank/DDBJ whole genome shotgun (WGS) entry which is preliminary data.</text>
</comment>
<reference evidence="8 9" key="1">
    <citation type="submission" date="2023-04" db="EMBL/GenBank/DDBJ databases">
        <title>Marinobulbifer ophiurae gen. nov., sp. Nov., isolate from tissue of brittle star Ophioplocus japonicus.</title>
        <authorList>
            <person name="Kawano K."/>
            <person name="Sawayama S."/>
            <person name="Nakagawa S."/>
        </authorList>
    </citation>
    <scope>NUCLEOTIDE SEQUENCE [LARGE SCALE GENOMIC DNA]</scope>
    <source>
        <strain evidence="8 9">NKW57</strain>
    </source>
</reference>
<dbReference type="Gene3D" id="3.30.160.60">
    <property type="entry name" value="Classic Zinc Finger"/>
    <property type="match status" value="1"/>
</dbReference>
<keyword evidence="6 7" id="KW-0961">Cell wall biogenesis/degradation</keyword>
<gene>
    <name evidence="7 8" type="primary">mltG</name>
    <name evidence="8" type="ORF">MNKW57_26070</name>
</gene>
<dbReference type="EC" id="4.2.2.29" evidence="7"/>
<dbReference type="PANTHER" id="PTHR30518:SF2">
    <property type="entry name" value="ENDOLYTIC MUREIN TRANSGLYCOSYLASE"/>
    <property type="match status" value="1"/>
</dbReference>
<comment type="similarity">
    <text evidence="7">Belongs to the transglycosylase MltG family.</text>
</comment>
<dbReference type="InterPro" id="IPR003770">
    <property type="entry name" value="MLTG-like"/>
</dbReference>
<keyword evidence="4 7" id="KW-0472">Membrane</keyword>